<dbReference type="PROSITE" id="PS50191">
    <property type="entry name" value="CRAL_TRIO"/>
    <property type="match status" value="1"/>
</dbReference>
<keyword evidence="7" id="KW-0446">Lipid-binding</keyword>
<keyword evidence="6" id="KW-0132">Cell division</keyword>
<evidence type="ECO:0000256" key="1">
    <source>
        <dbReference type="ARBA" id="ARBA00004370"/>
    </source>
</evidence>
<dbReference type="GO" id="GO:0005737">
    <property type="term" value="C:cytoplasm"/>
    <property type="evidence" value="ECO:0007669"/>
    <property type="project" value="UniProtKB-SubCell"/>
</dbReference>
<feature type="domain" description="GOLD" evidence="12">
    <location>
        <begin position="273"/>
        <end position="407"/>
    </location>
</feature>
<dbReference type="GO" id="GO:0016020">
    <property type="term" value="C:membrane"/>
    <property type="evidence" value="ECO:0007669"/>
    <property type="project" value="UniProtKB-SubCell"/>
</dbReference>
<dbReference type="SUPFAM" id="SSF52087">
    <property type="entry name" value="CRAL/TRIO domain"/>
    <property type="match status" value="1"/>
</dbReference>
<comment type="similarity">
    <text evidence="3">Belongs to the patellin family.</text>
</comment>
<dbReference type="GO" id="GO:0008289">
    <property type="term" value="F:lipid binding"/>
    <property type="evidence" value="ECO:0007669"/>
    <property type="project" value="UniProtKB-KW"/>
</dbReference>
<keyword evidence="9" id="KW-0131">Cell cycle</keyword>
<dbReference type="EMBL" id="SZYD01000007">
    <property type="protein sequence ID" value="KAD5803358.1"/>
    <property type="molecule type" value="Genomic_DNA"/>
</dbReference>
<evidence type="ECO:0000256" key="9">
    <source>
        <dbReference type="ARBA" id="ARBA00023306"/>
    </source>
</evidence>
<evidence type="ECO:0000259" key="12">
    <source>
        <dbReference type="PROSITE" id="PS50866"/>
    </source>
</evidence>
<dbReference type="PANTHER" id="PTHR45932:SF23">
    <property type="entry name" value="CRAL-TRIO LIPID BINDING DOMAIN, GOLD DOMAIN, CRAL_TRIO DOMAIN, CRAL_TRIO DOMAIN SUPERFAMILY"/>
    <property type="match status" value="1"/>
</dbReference>
<dbReference type="Gene3D" id="1.10.8.20">
    <property type="entry name" value="N-terminal domain of phosphatidylinositol transfer protein sec14p"/>
    <property type="match status" value="1"/>
</dbReference>
<dbReference type="Proteomes" id="UP000326396">
    <property type="component" value="Linkage Group LG15"/>
</dbReference>
<evidence type="ECO:0000256" key="7">
    <source>
        <dbReference type="ARBA" id="ARBA00023121"/>
    </source>
</evidence>
<feature type="compositionally biased region" description="Pro residues" evidence="10">
    <location>
        <begin position="30"/>
        <end position="47"/>
    </location>
</feature>
<dbReference type="PROSITE" id="PS50866">
    <property type="entry name" value="GOLD"/>
    <property type="match status" value="1"/>
</dbReference>
<dbReference type="OrthoDB" id="75724at2759"/>
<evidence type="ECO:0000256" key="4">
    <source>
        <dbReference type="ARBA" id="ARBA00022448"/>
    </source>
</evidence>
<dbReference type="PANTHER" id="PTHR45932">
    <property type="entry name" value="PATELLIN-1"/>
    <property type="match status" value="1"/>
</dbReference>
<evidence type="ECO:0008006" key="15">
    <source>
        <dbReference type="Google" id="ProtNLM"/>
    </source>
</evidence>
<dbReference type="Pfam" id="PF03765">
    <property type="entry name" value="CRAL_TRIO_N"/>
    <property type="match status" value="1"/>
</dbReference>
<proteinExistence type="inferred from homology"/>
<reference evidence="13 14" key="1">
    <citation type="submission" date="2019-05" db="EMBL/GenBank/DDBJ databases">
        <title>Mikania micrantha, genome provides insights into the molecular mechanism of rapid growth.</title>
        <authorList>
            <person name="Liu B."/>
        </authorList>
    </citation>
    <scope>NUCLEOTIDE SEQUENCE [LARGE SCALE GENOMIC DNA]</scope>
    <source>
        <strain evidence="13">NLD-2019</strain>
        <tissue evidence="13">Leaf</tissue>
    </source>
</reference>
<accession>A0A5N6P3H5</accession>
<evidence type="ECO:0000256" key="6">
    <source>
        <dbReference type="ARBA" id="ARBA00022618"/>
    </source>
</evidence>
<evidence type="ECO:0000256" key="3">
    <source>
        <dbReference type="ARBA" id="ARBA00007155"/>
    </source>
</evidence>
<dbReference type="InterPro" id="IPR056794">
    <property type="entry name" value="PATL1-6_C_GOLD"/>
</dbReference>
<keyword evidence="8" id="KW-0472">Membrane</keyword>
<evidence type="ECO:0000256" key="8">
    <source>
        <dbReference type="ARBA" id="ARBA00023136"/>
    </source>
</evidence>
<comment type="subcellular location">
    <subcellularLocation>
        <location evidence="2">Cytoplasm</location>
    </subcellularLocation>
    <subcellularLocation>
        <location evidence="1">Membrane</location>
    </subcellularLocation>
</comment>
<evidence type="ECO:0000256" key="10">
    <source>
        <dbReference type="SAM" id="MobiDB-lite"/>
    </source>
</evidence>
<dbReference type="SMART" id="SM00516">
    <property type="entry name" value="SEC14"/>
    <property type="match status" value="1"/>
</dbReference>
<dbReference type="InterPro" id="IPR009038">
    <property type="entry name" value="GOLD_dom"/>
</dbReference>
<dbReference type="InterPro" id="IPR036865">
    <property type="entry name" value="CRAL-TRIO_dom_sf"/>
</dbReference>
<keyword evidence="14" id="KW-1185">Reference proteome</keyword>
<name>A0A5N6P3H5_9ASTR</name>
<comment type="caution">
    <text evidence="13">The sequence shown here is derived from an EMBL/GenBank/DDBJ whole genome shotgun (WGS) entry which is preliminary data.</text>
</comment>
<feature type="compositionally biased region" description="Low complexity" evidence="10">
    <location>
        <begin position="1"/>
        <end position="29"/>
    </location>
</feature>
<dbReference type="Gene3D" id="2.60.120.680">
    <property type="entry name" value="GOLD domain"/>
    <property type="match status" value="1"/>
</dbReference>
<evidence type="ECO:0000313" key="13">
    <source>
        <dbReference type="EMBL" id="KAD5803358.1"/>
    </source>
</evidence>
<gene>
    <name evidence="13" type="ORF">E3N88_14718</name>
</gene>
<dbReference type="SMART" id="SM01100">
    <property type="entry name" value="CRAL_TRIO_N"/>
    <property type="match status" value="1"/>
</dbReference>
<evidence type="ECO:0000259" key="11">
    <source>
        <dbReference type="PROSITE" id="PS50191"/>
    </source>
</evidence>
<protein>
    <recommendedName>
        <fullName evidence="15">CRAL-TRIO domain-containing protein</fullName>
    </recommendedName>
</protein>
<evidence type="ECO:0000256" key="2">
    <source>
        <dbReference type="ARBA" id="ARBA00004496"/>
    </source>
</evidence>
<keyword evidence="4" id="KW-0813">Transport</keyword>
<dbReference type="InterPro" id="IPR044834">
    <property type="entry name" value="PATL"/>
</dbReference>
<keyword evidence="5" id="KW-0963">Cytoplasm</keyword>
<evidence type="ECO:0000256" key="5">
    <source>
        <dbReference type="ARBA" id="ARBA00022490"/>
    </source>
</evidence>
<evidence type="ECO:0000313" key="14">
    <source>
        <dbReference type="Proteomes" id="UP000326396"/>
    </source>
</evidence>
<feature type="region of interest" description="Disordered" evidence="10">
    <location>
        <begin position="1"/>
        <end position="94"/>
    </location>
</feature>
<dbReference type="Gene3D" id="3.40.525.10">
    <property type="entry name" value="CRAL-TRIO lipid binding domain"/>
    <property type="match status" value="1"/>
</dbReference>
<dbReference type="AlphaFoldDB" id="A0A5N6P3H5"/>
<dbReference type="GO" id="GO:0051301">
    <property type="term" value="P:cell division"/>
    <property type="evidence" value="ECO:0007669"/>
    <property type="project" value="UniProtKB-KW"/>
</dbReference>
<sequence length="412" mass="46789">MADQNLTTSTNTTTTSPPELSSEPPISSTHPPPQNEETPHIPPPPPASVAEKETPPPPTTTPTIGDVIEQPEKPISNEPTTTKIPESMASFKEESNQIKDLSHSEQKSLLEFKTLIQEAITNKDFNFLQKSNEPISEISIWGIPILQDDRTDVVLLKFLRARDFKVKDSFTMLKDTLQWRKTFDIDSLIEENFGDDLEKVNDLKNAPGPGKRELRLATRQALQLLQDNYPEFVAKQVFINAPWWYLAFYTMISPFMTQRTKSKFVFASTARTPETLFKYVSPEHVPIQYGGLSVDYCDCNPEFTIDDPASVVIVKPATKQTVEIIVNEKCLFVWEIRVVGWEVSYSAEYVPIDESHYTIIIHKARKMTQTDEPVISHSFKISELGKILLTVDNPTSKKKTLIYRFKVNPLSE</sequence>
<dbReference type="InterPro" id="IPR011074">
    <property type="entry name" value="CRAL/TRIO_N_dom"/>
</dbReference>
<dbReference type="Pfam" id="PF00650">
    <property type="entry name" value="CRAL_TRIO"/>
    <property type="match status" value="1"/>
</dbReference>
<dbReference type="InterPro" id="IPR001251">
    <property type="entry name" value="CRAL-TRIO_dom"/>
</dbReference>
<feature type="domain" description="CRAL-TRIO" evidence="11">
    <location>
        <begin position="113"/>
        <end position="297"/>
    </location>
</feature>
<dbReference type="CDD" id="cd00170">
    <property type="entry name" value="SEC14"/>
    <property type="match status" value="1"/>
</dbReference>
<organism evidence="13 14">
    <name type="scientific">Mikania micrantha</name>
    <name type="common">bitter vine</name>
    <dbReference type="NCBI Taxonomy" id="192012"/>
    <lineage>
        <taxon>Eukaryota</taxon>
        <taxon>Viridiplantae</taxon>
        <taxon>Streptophyta</taxon>
        <taxon>Embryophyta</taxon>
        <taxon>Tracheophyta</taxon>
        <taxon>Spermatophyta</taxon>
        <taxon>Magnoliopsida</taxon>
        <taxon>eudicotyledons</taxon>
        <taxon>Gunneridae</taxon>
        <taxon>Pentapetalae</taxon>
        <taxon>asterids</taxon>
        <taxon>campanulids</taxon>
        <taxon>Asterales</taxon>
        <taxon>Asteraceae</taxon>
        <taxon>Asteroideae</taxon>
        <taxon>Heliantheae alliance</taxon>
        <taxon>Eupatorieae</taxon>
        <taxon>Mikania</taxon>
    </lineage>
</organism>
<dbReference type="SUPFAM" id="SSF46938">
    <property type="entry name" value="CRAL/TRIO N-terminal domain"/>
    <property type="match status" value="1"/>
</dbReference>
<dbReference type="Pfam" id="PF25099">
    <property type="entry name" value="GOLD_PATL1_C"/>
    <property type="match status" value="1"/>
</dbReference>
<dbReference type="InterPro" id="IPR036273">
    <property type="entry name" value="CRAL/TRIO_N_dom_sf"/>
</dbReference>